<dbReference type="InterPro" id="IPR051729">
    <property type="entry name" value="Opine/Lysopine_DH"/>
</dbReference>
<dbReference type="PANTHER" id="PTHR38015">
    <property type="entry name" value="BLR6086 PROTEIN"/>
    <property type="match status" value="1"/>
</dbReference>
<dbReference type="InterPro" id="IPR008927">
    <property type="entry name" value="6-PGluconate_DH-like_C_sf"/>
</dbReference>
<feature type="domain" description="Opine dehydrogenase" evidence="1">
    <location>
        <begin position="181"/>
        <end position="328"/>
    </location>
</feature>
<organism evidence="2 3">
    <name type="scientific">Coniella lustricola</name>
    <dbReference type="NCBI Taxonomy" id="2025994"/>
    <lineage>
        <taxon>Eukaryota</taxon>
        <taxon>Fungi</taxon>
        <taxon>Dikarya</taxon>
        <taxon>Ascomycota</taxon>
        <taxon>Pezizomycotina</taxon>
        <taxon>Sordariomycetes</taxon>
        <taxon>Sordariomycetidae</taxon>
        <taxon>Diaporthales</taxon>
        <taxon>Schizoparmaceae</taxon>
        <taxon>Coniella</taxon>
    </lineage>
</organism>
<evidence type="ECO:0000313" key="3">
    <source>
        <dbReference type="Proteomes" id="UP000241462"/>
    </source>
</evidence>
<dbReference type="GO" id="GO:0016491">
    <property type="term" value="F:oxidoreductase activity"/>
    <property type="evidence" value="ECO:0007669"/>
    <property type="project" value="InterPro"/>
</dbReference>
<dbReference type="InParanoid" id="A0A2T3A4S0"/>
<evidence type="ECO:0000313" key="2">
    <source>
        <dbReference type="EMBL" id="PSR82787.1"/>
    </source>
</evidence>
<dbReference type="SUPFAM" id="SSF48179">
    <property type="entry name" value="6-phosphogluconate dehydrogenase C-terminal domain-like"/>
    <property type="match status" value="1"/>
</dbReference>
<protein>
    <submittedName>
        <fullName evidence="2">6-phosphogluconate dehydrogenase</fullName>
    </submittedName>
</protein>
<dbReference type="InterPro" id="IPR036291">
    <property type="entry name" value="NAD(P)-bd_dom_sf"/>
</dbReference>
<reference evidence="2 3" key="1">
    <citation type="journal article" date="2018" name="Mycol. Prog.">
        <title>Coniella lustricola, a new species from submerged detritus.</title>
        <authorList>
            <person name="Raudabaugh D.B."/>
            <person name="Iturriaga T."/>
            <person name="Carver A."/>
            <person name="Mondo S."/>
            <person name="Pangilinan J."/>
            <person name="Lipzen A."/>
            <person name="He G."/>
            <person name="Amirebrahimi M."/>
            <person name="Grigoriev I.V."/>
            <person name="Miller A.N."/>
        </authorList>
    </citation>
    <scope>NUCLEOTIDE SEQUENCE [LARGE SCALE GENOMIC DNA]</scope>
    <source>
        <strain evidence="2 3">B22-T-1</strain>
    </source>
</reference>
<dbReference type="SUPFAM" id="SSF51735">
    <property type="entry name" value="NAD(P)-binding Rossmann-fold domains"/>
    <property type="match status" value="1"/>
</dbReference>
<dbReference type="OrthoDB" id="4394513at2759"/>
<proteinExistence type="predicted"/>
<dbReference type="AlphaFoldDB" id="A0A2T3A4S0"/>
<sequence length="404" mass="44481">MPHARVGIIGLGQGAKALAVHLASRGYRPLIYCSPNHRAEYDHVKAHDNSLKATHAVQGSFRFRLIDELGDFIAQIDYLIIVTLSTAHRDILRALHMHDLRNITVIALPGGGSFTAKARQIGLRARNVLESCTLPYASRSPAPGEVAVLYIKKTFPLASAKPMSEKDYHIVSRIFDDRVDWRNSILNVWLNCTNPVVHCPPMLFNAGRIESGDTFHLYGQGITPSVARATMALDAERMAIAASFGEHDVPSVLEWTNIWYDSNYPDWVSFARESAPHNKHGLAPTSLQGHRFLDEDMKETMVFWYCLGRARGLELPVMSSLIVLTSAMVEDDYLETGNTLRSLGLGGVSADEICRLFGAQAVKAVPSHDVEPAIPFTKVSSPKCATFSSDLGFVGGQVRSLILM</sequence>
<dbReference type="Gene3D" id="3.40.50.720">
    <property type="entry name" value="NAD(P)-binding Rossmann-like Domain"/>
    <property type="match status" value="1"/>
</dbReference>
<dbReference type="Gene3D" id="1.10.1040.10">
    <property type="entry name" value="N-(1-d-carboxylethyl)-l-norvaline Dehydrogenase, domain 2"/>
    <property type="match status" value="1"/>
</dbReference>
<dbReference type="Pfam" id="PF02317">
    <property type="entry name" value="Octopine_DH"/>
    <property type="match status" value="1"/>
</dbReference>
<dbReference type="Proteomes" id="UP000241462">
    <property type="component" value="Unassembled WGS sequence"/>
</dbReference>
<dbReference type="InterPro" id="IPR003421">
    <property type="entry name" value="Opine_DH"/>
</dbReference>
<dbReference type="InterPro" id="IPR013328">
    <property type="entry name" value="6PGD_dom2"/>
</dbReference>
<gene>
    <name evidence="2" type="ORF">BD289DRAFT_436860</name>
</gene>
<name>A0A2T3A4S0_9PEZI</name>
<dbReference type="PANTHER" id="PTHR38015:SF1">
    <property type="entry name" value="OPINE DEHYDROGENASE DOMAIN-CONTAINING PROTEIN"/>
    <property type="match status" value="1"/>
</dbReference>
<evidence type="ECO:0000259" key="1">
    <source>
        <dbReference type="Pfam" id="PF02317"/>
    </source>
</evidence>
<keyword evidence="3" id="KW-1185">Reference proteome</keyword>
<dbReference type="EMBL" id="KZ678470">
    <property type="protein sequence ID" value="PSR82787.1"/>
    <property type="molecule type" value="Genomic_DNA"/>
</dbReference>
<accession>A0A2T3A4S0</accession>